<sequence length="267" mass="29874">MDTTPKGDLTSTILSSSSHYSYVPTSGGPLDYSMGTTPNPMAFGGIPTQNPSDGVGGSMLIHHPLTKPIITLRDITPRPTMFLEKTIISYSSRPLLDSRIIRWNFCKNFGICDRLGPMKGMVVAALVLNRNLSMGLPMWLTLFFCSETLANLLMMLLESWREEGNNKSYMDLCSAIQREFAGGDQTDITQRKLQSIKQGTALVTQFFLSFKEWKEDAKLNEEGLIMLLKQNLWFGIVQRIYQMDPVPVTYAAWKAAAVQLNLCDQSV</sequence>
<gene>
    <name evidence="2" type="ORF">D9758_017340</name>
</gene>
<evidence type="ECO:0000259" key="1">
    <source>
        <dbReference type="Pfam" id="PF03732"/>
    </source>
</evidence>
<dbReference type="EMBL" id="JAACJM010000210">
    <property type="protein sequence ID" value="KAF5337707.1"/>
    <property type="molecule type" value="Genomic_DNA"/>
</dbReference>
<reference evidence="2 3" key="1">
    <citation type="journal article" date="2020" name="ISME J.">
        <title>Uncovering the hidden diversity of litter-decomposition mechanisms in mushroom-forming fungi.</title>
        <authorList>
            <person name="Floudas D."/>
            <person name="Bentzer J."/>
            <person name="Ahren D."/>
            <person name="Johansson T."/>
            <person name="Persson P."/>
            <person name="Tunlid A."/>
        </authorList>
    </citation>
    <scope>NUCLEOTIDE SEQUENCE [LARGE SCALE GENOMIC DNA]</scope>
    <source>
        <strain evidence="2 3">CBS 291.85</strain>
    </source>
</reference>
<evidence type="ECO:0000313" key="2">
    <source>
        <dbReference type="EMBL" id="KAF5337707.1"/>
    </source>
</evidence>
<comment type="caution">
    <text evidence="2">The sequence shown here is derived from an EMBL/GenBank/DDBJ whole genome shotgun (WGS) entry which is preliminary data.</text>
</comment>
<protein>
    <recommendedName>
        <fullName evidence="1">Retrotransposon gag domain-containing protein</fullName>
    </recommendedName>
</protein>
<organism evidence="2 3">
    <name type="scientific">Tetrapyrgos nigripes</name>
    <dbReference type="NCBI Taxonomy" id="182062"/>
    <lineage>
        <taxon>Eukaryota</taxon>
        <taxon>Fungi</taxon>
        <taxon>Dikarya</taxon>
        <taxon>Basidiomycota</taxon>
        <taxon>Agaricomycotina</taxon>
        <taxon>Agaricomycetes</taxon>
        <taxon>Agaricomycetidae</taxon>
        <taxon>Agaricales</taxon>
        <taxon>Marasmiineae</taxon>
        <taxon>Marasmiaceae</taxon>
        <taxon>Tetrapyrgos</taxon>
    </lineage>
</organism>
<keyword evidence="3" id="KW-1185">Reference proteome</keyword>
<evidence type="ECO:0000313" key="3">
    <source>
        <dbReference type="Proteomes" id="UP000559256"/>
    </source>
</evidence>
<dbReference type="InterPro" id="IPR005162">
    <property type="entry name" value="Retrotrans_gag_dom"/>
</dbReference>
<dbReference type="Proteomes" id="UP000559256">
    <property type="component" value="Unassembled WGS sequence"/>
</dbReference>
<accession>A0A8H5FIE3</accession>
<name>A0A8H5FIE3_9AGAR</name>
<dbReference type="AlphaFoldDB" id="A0A8H5FIE3"/>
<proteinExistence type="predicted"/>
<dbReference type="Pfam" id="PF03732">
    <property type="entry name" value="Retrotrans_gag"/>
    <property type="match status" value="1"/>
</dbReference>
<feature type="domain" description="Retrotransposon gag" evidence="1">
    <location>
        <begin position="159"/>
        <end position="226"/>
    </location>
</feature>